<protein>
    <submittedName>
        <fullName evidence="1">Uncharacterized protein</fullName>
    </submittedName>
</protein>
<proteinExistence type="predicted"/>
<sequence>MKLGKDAKAIITLVLISVLISSSVSAFLQSADAVKGNGVSNTKYGQATKNLVCGDRLCSEPEPKQAEGGESDKCKSNSAEEILRQVTTGLVGAGAPPPYDVIGVALLEAAWPSGGDCATLTADDLAKQLHEVVITLEEFYIKHPYFVAVGTMNEDQQRYENRKNSGTYTNSSLHGILSGYLDDSRLFPDAIISLEDSTNNLDVKSLFNYFLSANMFFGIEQELALLSSNSTVSPNKTMDALDLKNPYVPNRIKHVWEVFPKVSPIRLTTISDVKSEPVNNCNADVCTKYYFDDTATNFHYEDIMGWDYPEHSAPKCTINCDAESNVNEHHSRYIEGVKQDVETSLRPYKNMAICWQDLLTNPVPQNASPSDSNCKPEPNSIVGIGTPPKGGVFVYYDNESYVRDAASNDFNSGILSRYTLTTSSNNKVTGQPYQPSDIVGIGTPPKGGVFVYYNDGYYSRDAASNDFNSGIYASYTLTTDYVNKVTGQPYQPSDIVGIGTPPKGGVFVYYNDGYYSRDAASNDFNSGIYASYTLTTDYVNKVTGQPYQPSDIVGIGTPPKGGVFVYYNDGYYSRDAASNDFNSGIYASYTLD</sequence>
<evidence type="ECO:0000313" key="2">
    <source>
        <dbReference type="Proteomes" id="UP000509478"/>
    </source>
</evidence>
<dbReference type="KEGG" id="nue:C5F50_02050"/>
<dbReference type="Proteomes" id="UP000509478">
    <property type="component" value="Chromosome"/>
</dbReference>
<dbReference type="AlphaFoldDB" id="A0A7D5M6Q0"/>
<organism evidence="1 2">
    <name type="scientific">Nitrosopumilus ureiphilus</name>
    <dbReference type="NCBI Taxonomy" id="1470067"/>
    <lineage>
        <taxon>Archaea</taxon>
        <taxon>Nitrososphaerota</taxon>
        <taxon>Nitrososphaeria</taxon>
        <taxon>Nitrosopumilales</taxon>
        <taxon>Nitrosopumilaceae</taxon>
        <taxon>Nitrosopumilus</taxon>
    </lineage>
</organism>
<dbReference type="EMBL" id="CP026995">
    <property type="protein sequence ID" value="QLH05990.1"/>
    <property type="molecule type" value="Genomic_DNA"/>
</dbReference>
<reference evidence="1 2" key="1">
    <citation type="submission" date="2018-02" db="EMBL/GenBank/DDBJ databases">
        <title>Complete genome of Nitrosopumilus ureaphilus PS0.</title>
        <authorList>
            <person name="Qin W."/>
            <person name="Zheng Y."/>
            <person name="Stahl D.A."/>
        </authorList>
    </citation>
    <scope>NUCLEOTIDE SEQUENCE [LARGE SCALE GENOMIC DNA]</scope>
    <source>
        <strain evidence="1 2">PS0</strain>
    </source>
</reference>
<gene>
    <name evidence="1" type="ORF">C5F50_02050</name>
</gene>
<accession>A0A7D5M6Q0</accession>
<name>A0A7D5M6Q0_9ARCH</name>
<keyword evidence="2" id="KW-1185">Reference proteome</keyword>
<evidence type="ECO:0000313" key="1">
    <source>
        <dbReference type="EMBL" id="QLH05990.1"/>
    </source>
</evidence>